<dbReference type="PANTHER" id="PTHR23101:SF25">
    <property type="entry name" value="GTPASE-ACTIVATING PROTEIN AND VPS9 DOMAIN-CONTAINING PROTEIN 1"/>
    <property type="match status" value="1"/>
</dbReference>
<dbReference type="Proteomes" id="UP001218218">
    <property type="component" value="Unassembled WGS sequence"/>
</dbReference>
<feature type="region of interest" description="Disordered" evidence="1">
    <location>
        <begin position="884"/>
        <end position="949"/>
    </location>
</feature>
<feature type="compositionally biased region" description="Basic and acidic residues" evidence="1">
    <location>
        <begin position="892"/>
        <end position="904"/>
    </location>
</feature>
<feature type="compositionally biased region" description="Polar residues" evidence="1">
    <location>
        <begin position="39"/>
        <end position="54"/>
    </location>
</feature>
<dbReference type="PANTHER" id="PTHR23101">
    <property type="entry name" value="RAB GDP/GTP EXCHANGE FACTOR"/>
    <property type="match status" value="1"/>
</dbReference>
<protein>
    <recommendedName>
        <fullName evidence="2">VPS9 domain-containing protein</fullName>
    </recommendedName>
</protein>
<name>A0AAD7EJ11_9AGAR</name>
<feature type="region of interest" description="Disordered" evidence="1">
    <location>
        <begin position="1"/>
        <end position="77"/>
    </location>
</feature>
<dbReference type="Pfam" id="PF02204">
    <property type="entry name" value="VPS9"/>
    <property type="match status" value="1"/>
</dbReference>
<proteinExistence type="predicted"/>
<evidence type="ECO:0000259" key="2">
    <source>
        <dbReference type="PROSITE" id="PS51205"/>
    </source>
</evidence>
<keyword evidence="4" id="KW-1185">Reference proteome</keyword>
<comment type="caution">
    <text evidence="3">The sequence shown here is derived from an EMBL/GenBank/DDBJ whole genome shotgun (WGS) entry which is preliminary data.</text>
</comment>
<feature type="region of interest" description="Disordered" evidence="1">
    <location>
        <begin position="981"/>
        <end position="1000"/>
    </location>
</feature>
<evidence type="ECO:0000313" key="3">
    <source>
        <dbReference type="EMBL" id="KAJ7326174.1"/>
    </source>
</evidence>
<dbReference type="Gene3D" id="1.20.1050.80">
    <property type="entry name" value="VPS9 domain"/>
    <property type="match status" value="2"/>
</dbReference>
<dbReference type="EMBL" id="JARIHO010000042">
    <property type="protein sequence ID" value="KAJ7326174.1"/>
    <property type="molecule type" value="Genomic_DNA"/>
</dbReference>
<feature type="compositionally biased region" description="Low complexity" evidence="1">
    <location>
        <begin position="297"/>
        <end position="307"/>
    </location>
</feature>
<feature type="compositionally biased region" description="Pro residues" evidence="1">
    <location>
        <begin position="656"/>
        <end position="666"/>
    </location>
</feature>
<feature type="compositionally biased region" description="Low complexity" evidence="1">
    <location>
        <begin position="939"/>
        <end position="949"/>
    </location>
</feature>
<dbReference type="InterPro" id="IPR037191">
    <property type="entry name" value="VPS9_dom_sf"/>
</dbReference>
<feature type="domain" description="VPS9" evidence="2">
    <location>
        <begin position="483"/>
        <end position="766"/>
    </location>
</feature>
<dbReference type="PROSITE" id="PS51205">
    <property type="entry name" value="VPS9"/>
    <property type="match status" value="1"/>
</dbReference>
<dbReference type="InterPro" id="IPR045046">
    <property type="entry name" value="Vps9-like"/>
</dbReference>
<feature type="compositionally biased region" description="Pro residues" evidence="1">
    <location>
        <begin position="686"/>
        <end position="696"/>
    </location>
</feature>
<sequence length="1070" mass="113597">MASNRDHLFPAVSIGRSQGHNTSSELLTAHPLLSPIPSTPNSPDHTQRSHSPSGNGPRYVPYTPRQRSAPSAATTTGMTTHPSVVAAASHQQQGGATSKLQLMNLKAAAQNVGLDTGSVGWAILEKLVGSEGGEWIEIWNALWVGKATLLLPLEPATNNDKITAEFVKDHVILCDGPSRKNAHIITLSGLRGTLDGNTLTLRSSLHPSSKTFTDLLSPTTRSSVLSALAPLPHLPTATPYPMVGVPSYIASLPLPPRTPPPLPPRPRGSNSQPGSLPSRLSNPFASLFGSNSGRTTPQPQQASPPASIYGDGQTGSEQPLDVPAFTLSRRIVRKDTARAIDKALRGELHALCTMGGAPPWVPERVDAFVAPWYPFARVKRANEKGSGGSSGNRDYVVGNPLAGMLPEEIGEMVQGFYAKLEEDLRAGGGGRRKASEASHHDGEDEKEKEEKEALVREVLGNVERSICMLFFDRLFAPPSSDDSSHDQALTSRVAALNMLDLNLEHLGVDVPPEATEGLDRVVRACGQILSTLELHQSPAEKAAVMVQAHREVIEGLSRLPQIRLLTEEEERARASSRKIAPPNILSDTPGIVVSPTVLVDSSALVDSSEEKRRPPPLPLTPPPSVSISDSDAAADSSLTVESSAPAHVPEASDAPPARPELVPLPPSYVGDAPSTDMPATGTPASSSPPRPTSLPLPTPVSSDVLLPLMIFAVVKSNPPRLVSHLLFTQRFRVTPSGIAQGEEAFCLVNLMAVAEFLENVDLEALGLGNGGISTADLTPIPLARSASNSPKTPTLGMSLVEDGTGLLRRQVDTLAGGAGRMINGVTGVVDSSFGMLRQFLPGTSPLPMTPALDSTQGAAPWNFPHVARPGFGLLRRETGFSIGGISIGGRSGVDEKEREKELRVVSRPGSVRGEAGSDEGEEDDGEGESGEEYEEYENEGGSSYDARSIRSFESMMSRERSKGRRLNPKRKSLSDRLAHVSGLAGLKGSPGPQPRRESLLSTTSRFDTPVSSRPGSPAVLGGGLRLQPPNPRFLDCAADDLRLAEVAELLREYRRLVEGVRAVGGFIGDD</sequence>
<dbReference type="GO" id="GO:0030139">
    <property type="term" value="C:endocytic vesicle"/>
    <property type="evidence" value="ECO:0007669"/>
    <property type="project" value="TreeGrafter"/>
</dbReference>
<dbReference type="SUPFAM" id="SSF109993">
    <property type="entry name" value="VPS9 domain"/>
    <property type="match status" value="1"/>
</dbReference>
<feature type="region of interest" description="Disordered" evidence="1">
    <location>
        <begin position="604"/>
        <end position="696"/>
    </location>
</feature>
<dbReference type="AlphaFoldDB" id="A0AAD7EJ11"/>
<feature type="region of interest" description="Disordered" evidence="1">
    <location>
        <begin position="427"/>
        <end position="452"/>
    </location>
</feature>
<reference evidence="3" key="1">
    <citation type="submission" date="2023-03" db="EMBL/GenBank/DDBJ databases">
        <title>Massive genome expansion in bonnet fungi (Mycena s.s.) driven by repeated elements and novel gene families across ecological guilds.</title>
        <authorList>
            <consortium name="Lawrence Berkeley National Laboratory"/>
            <person name="Harder C.B."/>
            <person name="Miyauchi S."/>
            <person name="Viragh M."/>
            <person name="Kuo A."/>
            <person name="Thoen E."/>
            <person name="Andreopoulos B."/>
            <person name="Lu D."/>
            <person name="Skrede I."/>
            <person name="Drula E."/>
            <person name="Henrissat B."/>
            <person name="Morin E."/>
            <person name="Kohler A."/>
            <person name="Barry K."/>
            <person name="LaButti K."/>
            <person name="Morin E."/>
            <person name="Salamov A."/>
            <person name="Lipzen A."/>
            <person name="Mereny Z."/>
            <person name="Hegedus B."/>
            <person name="Baldrian P."/>
            <person name="Stursova M."/>
            <person name="Weitz H."/>
            <person name="Taylor A."/>
            <person name="Grigoriev I.V."/>
            <person name="Nagy L.G."/>
            <person name="Martin F."/>
            <person name="Kauserud H."/>
        </authorList>
    </citation>
    <scope>NUCLEOTIDE SEQUENCE</scope>
    <source>
        <strain evidence="3">CBHHK002</strain>
    </source>
</reference>
<feature type="compositionally biased region" description="Pro residues" evidence="1">
    <location>
        <begin position="615"/>
        <end position="624"/>
    </location>
</feature>
<feature type="compositionally biased region" description="Low complexity" evidence="1">
    <location>
        <begin position="625"/>
        <end position="637"/>
    </location>
</feature>
<evidence type="ECO:0000313" key="4">
    <source>
        <dbReference type="Proteomes" id="UP001218218"/>
    </source>
</evidence>
<dbReference type="GO" id="GO:0005829">
    <property type="term" value="C:cytosol"/>
    <property type="evidence" value="ECO:0007669"/>
    <property type="project" value="TreeGrafter"/>
</dbReference>
<feature type="compositionally biased region" description="Pro residues" evidence="1">
    <location>
        <begin position="254"/>
        <end position="266"/>
    </location>
</feature>
<feature type="compositionally biased region" description="Polar residues" evidence="1">
    <location>
        <begin position="65"/>
        <end position="77"/>
    </location>
</feature>
<accession>A0AAD7EJ11</accession>
<evidence type="ECO:0000256" key="1">
    <source>
        <dbReference type="SAM" id="MobiDB-lite"/>
    </source>
</evidence>
<organism evidence="3 4">
    <name type="scientific">Mycena albidolilacea</name>
    <dbReference type="NCBI Taxonomy" id="1033008"/>
    <lineage>
        <taxon>Eukaryota</taxon>
        <taxon>Fungi</taxon>
        <taxon>Dikarya</taxon>
        <taxon>Basidiomycota</taxon>
        <taxon>Agaricomycotina</taxon>
        <taxon>Agaricomycetes</taxon>
        <taxon>Agaricomycetidae</taxon>
        <taxon>Agaricales</taxon>
        <taxon>Marasmiineae</taxon>
        <taxon>Mycenaceae</taxon>
        <taxon>Mycena</taxon>
    </lineage>
</organism>
<feature type="compositionally biased region" description="Polar residues" evidence="1">
    <location>
        <begin position="15"/>
        <end position="26"/>
    </location>
</feature>
<dbReference type="GO" id="GO:0031267">
    <property type="term" value="F:small GTPase binding"/>
    <property type="evidence" value="ECO:0007669"/>
    <property type="project" value="TreeGrafter"/>
</dbReference>
<dbReference type="InterPro" id="IPR003123">
    <property type="entry name" value="VPS9"/>
</dbReference>
<feature type="region of interest" description="Disordered" evidence="1">
    <location>
        <begin position="254"/>
        <end position="322"/>
    </location>
</feature>
<gene>
    <name evidence="3" type="ORF">DFH08DRAFT_884990</name>
</gene>
<feature type="compositionally biased region" description="Polar residues" evidence="1">
    <location>
        <begin position="268"/>
        <end position="296"/>
    </location>
</feature>
<dbReference type="GO" id="GO:0016192">
    <property type="term" value="P:vesicle-mediated transport"/>
    <property type="evidence" value="ECO:0007669"/>
    <property type="project" value="InterPro"/>
</dbReference>
<dbReference type="GO" id="GO:0005085">
    <property type="term" value="F:guanyl-nucleotide exchange factor activity"/>
    <property type="evidence" value="ECO:0007669"/>
    <property type="project" value="InterPro"/>
</dbReference>
<feature type="compositionally biased region" description="Acidic residues" evidence="1">
    <location>
        <begin position="916"/>
        <end position="938"/>
    </location>
</feature>
<feature type="compositionally biased region" description="Basic and acidic residues" evidence="1">
    <location>
        <begin position="433"/>
        <end position="452"/>
    </location>
</feature>